<keyword evidence="5" id="KW-0687">Ribonucleoprotein</keyword>
<dbReference type="GO" id="GO:0032543">
    <property type="term" value="P:mitochondrial translation"/>
    <property type="evidence" value="ECO:0007669"/>
    <property type="project" value="TreeGrafter"/>
</dbReference>
<sequence length="246" mass="28535">MAAFSLGRVLTVCKRVVSTHGGLWFTGSPGRVVCGTTSFSVSRRSTSENQMGQQSKFHSSSVCNGLDEFFDSKNWGEKSIKSGDAWTAKQLRGKSNEDLHKLWYVLLKEKNMLLTLEQEAKRQRLPMPSPERLSKVGKSMQRVDTVITEREDSLRLLQTGQEKPTPGDYRKDCFGETSWYNSKEWAMPWFMNTGYKKKKFFALPYVNHYLRLKLEKKLRIAVRRKNTEKERRLDLERRFPHIANSS</sequence>
<dbReference type="PANTHER" id="PTHR21183:SF18">
    <property type="entry name" value="LARGE RIBOSOMAL SUBUNIT PROTEIN UL29M"/>
    <property type="match status" value="1"/>
</dbReference>
<proteinExistence type="inferred from homology"/>
<dbReference type="Gene3D" id="6.10.330.20">
    <property type="match status" value="1"/>
</dbReference>
<dbReference type="InterPro" id="IPR036049">
    <property type="entry name" value="Ribosomal_uL29_sf"/>
</dbReference>
<dbReference type="EMBL" id="JAACNH010000004">
    <property type="protein sequence ID" value="KAG8445157.1"/>
    <property type="molecule type" value="Genomic_DNA"/>
</dbReference>
<evidence type="ECO:0000256" key="1">
    <source>
        <dbReference type="ARBA" id="ARBA00004173"/>
    </source>
</evidence>
<evidence type="ECO:0000256" key="2">
    <source>
        <dbReference type="ARBA" id="ARBA00009254"/>
    </source>
</evidence>
<organism evidence="7 8">
    <name type="scientific">Hymenochirus boettgeri</name>
    <name type="common">Congo dwarf clawed frog</name>
    <dbReference type="NCBI Taxonomy" id="247094"/>
    <lineage>
        <taxon>Eukaryota</taxon>
        <taxon>Metazoa</taxon>
        <taxon>Chordata</taxon>
        <taxon>Craniata</taxon>
        <taxon>Vertebrata</taxon>
        <taxon>Euteleostomi</taxon>
        <taxon>Amphibia</taxon>
        <taxon>Batrachia</taxon>
        <taxon>Anura</taxon>
        <taxon>Pipoidea</taxon>
        <taxon>Pipidae</taxon>
        <taxon>Pipinae</taxon>
        <taxon>Hymenochirus</taxon>
    </lineage>
</organism>
<name>A0A8T2JP17_9PIPI</name>
<evidence type="ECO:0000256" key="3">
    <source>
        <dbReference type="ARBA" id="ARBA00022980"/>
    </source>
</evidence>
<gene>
    <name evidence="7" type="ORF">GDO86_010069</name>
</gene>
<dbReference type="GO" id="GO:0003735">
    <property type="term" value="F:structural constituent of ribosome"/>
    <property type="evidence" value="ECO:0007669"/>
    <property type="project" value="InterPro"/>
</dbReference>
<dbReference type="InterPro" id="IPR038340">
    <property type="entry name" value="MRP-L47_sf"/>
</dbReference>
<dbReference type="AlphaFoldDB" id="A0A8T2JP17"/>
<dbReference type="GO" id="GO:0005762">
    <property type="term" value="C:mitochondrial large ribosomal subunit"/>
    <property type="evidence" value="ECO:0007669"/>
    <property type="project" value="TreeGrafter"/>
</dbReference>
<keyword evidence="4" id="KW-0496">Mitochondrion</keyword>
<accession>A0A8T2JP17</accession>
<evidence type="ECO:0000256" key="6">
    <source>
        <dbReference type="ARBA" id="ARBA00035289"/>
    </source>
</evidence>
<keyword evidence="3" id="KW-0689">Ribosomal protein</keyword>
<reference evidence="7" key="1">
    <citation type="thesis" date="2020" institute="ProQuest LLC" country="789 East Eisenhower Parkway, Ann Arbor, MI, USA">
        <title>Comparative Genomics and Chromosome Evolution.</title>
        <authorList>
            <person name="Mudd A.B."/>
        </authorList>
    </citation>
    <scope>NUCLEOTIDE SEQUENCE</scope>
    <source>
        <strain evidence="7">Female2</strain>
        <tissue evidence="7">Blood</tissue>
    </source>
</reference>
<dbReference type="PANTHER" id="PTHR21183">
    <property type="entry name" value="RIBOSOMAL PROTEIN L47, MITOCHONDRIAL-RELATED"/>
    <property type="match status" value="1"/>
</dbReference>
<keyword evidence="8" id="KW-1185">Reference proteome</keyword>
<evidence type="ECO:0000313" key="7">
    <source>
        <dbReference type="EMBL" id="KAG8445157.1"/>
    </source>
</evidence>
<dbReference type="SUPFAM" id="SSF46561">
    <property type="entry name" value="Ribosomal protein L29 (L29p)"/>
    <property type="match status" value="1"/>
</dbReference>
<dbReference type="OrthoDB" id="270763at2759"/>
<dbReference type="InterPro" id="IPR010729">
    <property type="entry name" value="Ribosomal_uL29_mit"/>
</dbReference>
<dbReference type="Proteomes" id="UP000812440">
    <property type="component" value="Chromosome 5"/>
</dbReference>
<comment type="subcellular location">
    <subcellularLocation>
        <location evidence="1">Mitochondrion</location>
    </subcellularLocation>
</comment>
<protein>
    <recommendedName>
        <fullName evidence="6">Large ribosomal subunit protein uL29m</fullName>
    </recommendedName>
</protein>
<evidence type="ECO:0000256" key="4">
    <source>
        <dbReference type="ARBA" id="ARBA00023128"/>
    </source>
</evidence>
<comment type="caution">
    <text evidence="7">The sequence shown here is derived from an EMBL/GenBank/DDBJ whole genome shotgun (WGS) entry which is preliminary data.</text>
</comment>
<dbReference type="Pfam" id="PF06984">
    <property type="entry name" value="MRP-L47"/>
    <property type="match status" value="1"/>
</dbReference>
<comment type="similarity">
    <text evidence="2">Belongs to the universal ribosomal protein uL29 family.</text>
</comment>
<evidence type="ECO:0000313" key="8">
    <source>
        <dbReference type="Proteomes" id="UP000812440"/>
    </source>
</evidence>
<evidence type="ECO:0000256" key="5">
    <source>
        <dbReference type="ARBA" id="ARBA00023274"/>
    </source>
</evidence>